<gene>
    <name evidence="11" type="ORF">GGX14DRAFT_479072</name>
</gene>
<evidence type="ECO:0000256" key="6">
    <source>
        <dbReference type="ARBA" id="ARBA00022927"/>
    </source>
</evidence>
<dbReference type="Pfam" id="PF03169">
    <property type="entry name" value="OPT"/>
    <property type="match status" value="1"/>
</dbReference>
<proteinExistence type="inferred from homology"/>
<feature type="transmembrane region" description="Helical" evidence="10">
    <location>
        <begin position="560"/>
        <end position="577"/>
    </location>
</feature>
<dbReference type="PANTHER" id="PTHR22601">
    <property type="entry name" value="ISP4 LIKE PROTEIN"/>
    <property type="match status" value="1"/>
</dbReference>
<keyword evidence="5" id="KW-0571">Peptide transport</keyword>
<evidence type="ECO:0000256" key="1">
    <source>
        <dbReference type="ARBA" id="ARBA00004141"/>
    </source>
</evidence>
<dbReference type="InterPro" id="IPR004648">
    <property type="entry name" value="Oligpept_transpt"/>
</dbReference>
<evidence type="ECO:0000256" key="7">
    <source>
        <dbReference type="ARBA" id="ARBA00022989"/>
    </source>
</evidence>
<dbReference type="Proteomes" id="UP001219525">
    <property type="component" value="Unassembled WGS sequence"/>
</dbReference>
<feature type="transmembrane region" description="Helical" evidence="10">
    <location>
        <begin position="318"/>
        <end position="337"/>
    </location>
</feature>
<feature type="transmembrane region" description="Helical" evidence="10">
    <location>
        <begin position="286"/>
        <end position="306"/>
    </location>
</feature>
<comment type="caution">
    <text evidence="11">The sequence shown here is derived from an EMBL/GenBank/DDBJ whole genome shotgun (WGS) entry which is preliminary data.</text>
</comment>
<evidence type="ECO:0000256" key="4">
    <source>
        <dbReference type="ARBA" id="ARBA00022692"/>
    </source>
</evidence>
<evidence type="ECO:0000256" key="10">
    <source>
        <dbReference type="SAM" id="Phobius"/>
    </source>
</evidence>
<dbReference type="EMBL" id="JARJCW010000112">
    <property type="protein sequence ID" value="KAJ7193068.1"/>
    <property type="molecule type" value="Genomic_DNA"/>
</dbReference>
<comment type="similarity">
    <text evidence="2">Belongs to the oligopeptide OPT transporter family.</text>
</comment>
<feature type="transmembrane region" description="Helical" evidence="10">
    <location>
        <begin position="397"/>
        <end position="418"/>
    </location>
</feature>
<keyword evidence="3" id="KW-0813">Transport</keyword>
<feature type="transmembrane region" description="Helical" evidence="10">
    <location>
        <begin position="450"/>
        <end position="470"/>
    </location>
</feature>
<dbReference type="GO" id="GO:0016020">
    <property type="term" value="C:membrane"/>
    <property type="evidence" value="ECO:0007669"/>
    <property type="project" value="UniProtKB-SubCell"/>
</dbReference>
<feature type="transmembrane region" description="Helical" evidence="10">
    <location>
        <begin position="679"/>
        <end position="694"/>
    </location>
</feature>
<keyword evidence="8 10" id="KW-0472">Membrane</keyword>
<name>A0AAD6XYT7_9AGAR</name>
<feature type="transmembrane region" description="Helical" evidence="10">
    <location>
        <begin position="504"/>
        <end position="524"/>
    </location>
</feature>
<dbReference type="GO" id="GO:0035673">
    <property type="term" value="F:oligopeptide transmembrane transporter activity"/>
    <property type="evidence" value="ECO:0007669"/>
    <property type="project" value="InterPro"/>
</dbReference>
<feature type="transmembrane region" description="Helical" evidence="10">
    <location>
        <begin position="249"/>
        <end position="274"/>
    </location>
</feature>
<feature type="transmembrane region" description="Helical" evidence="10">
    <location>
        <begin position="84"/>
        <end position="103"/>
    </location>
</feature>
<dbReference type="GO" id="GO:0015031">
    <property type="term" value="P:protein transport"/>
    <property type="evidence" value="ECO:0007669"/>
    <property type="project" value="UniProtKB-KW"/>
</dbReference>
<accession>A0AAD6XYT7</accession>
<evidence type="ECO:0000256" key="5">
    <source>
        <dbReference type="ARBA" id="ARBA00022856"/>
    </source>
</evidence>
<protein>
    <submittedName>
        <fullName evidence="11">Oligopeptide transporter</fullName>
    </submittedName>
</protein>
<evidence type="ECO:0000256" key="8">
    <source>
        <dbReference type="ARBA" id="ARBA00023136"/>
    </source>
</evidence>
<feature type="transmembrane region" description="Helical" evidence="10">
    <location>
        <begin position="706"/>
        <end position="727"/>
    </location>
</feature>
<evidence type="ECO:0000313" key="11">
    <source>
        <dbReference type="EMBL" id="KAJ7193068.1"/>
    </source>
</evidence>
<keyword evidence="12" id="KW-1185">Reference proteome</keyword>
<dbReference type="InterPro" id="IPR004813">
    <property type="entry name" value="OPT"/>
</dbReference>
<feature type="transmembrane region" description="Helical" evidence="10">
    <location>
        <begin position="185"/>
        <end position="205"/>
    </location>
</feature>
<organism evidence="11 12">
    <name type="scientific">Mycena pura</name>
    <dbReference type="NCBI Taxonomy" id="153505"/>
    <lineage>
        <taxon>Eukaryota</taxon>
        <taxon>Fungi</taxon>
        <taxon>Dikarya</taxon>
        <taxon>Basidiomycota</taxon>
        <taxon>Agaricomycotina</taxon>
        <taxon>Agaricomycetes</taxon>
        <taxon>Agaricomycetidae</taxon>
        <taxon>Agaricales</taxon>
        <taxon>Marasmiineae</taxon>
        <taxon>Mycenaceae</taxon>
        <taxon>Mycena</taxon>
    </lineage>
</organism>
<feature type="region of interest" description="Disordered" evidence="9">
    <location>
        <begin position="1"/>
        <end position="24"/>
    </location>
</feature>
<feature type="transmembrane region" description="Helical" evidence="10">
    <location>
        <begin position="476"/>
        <end position="497"/>
    </location>
</feature>
<evidence type="ECO:0000256" key="9">
    <source>
        <dbReference type="SAM" id="MobiDB-lite"/>
    </source>
</evidence>
<dbReference type="NCBIfam" id="TIGR00727">
    <property type="entry name" value="ISP4_OPT"/>
    <property type="match status" value="1"/>
</dbReference>
<evidence type="ECO:0000256" key="3">
    <source>
        <dbReference type="ARBA" id="ARBA00022448"/>
    </source>
</evidence>
<evidence type="ECO:0000313" key="12">
    <source>
        <dbReference type="Proteomes" id="UP001219525"/>
    </source>
</evidence>
<dbReference type="AlphaFoldDB" id="A0AAD6XYT7"/>
<comment type="subcellular location">
    <subcellularLocation>
        <location evidence="1">Membrane</location>
        <topology evidence="1">Multi-pass membrane protein</topology>
    </subcellularLocation>
</comment>
<reference evidence="11" key="1">
    <citation type="submission" date="2023-03" db="EMBL/GenBank/DDBJ databases">
        <title>Massive genome expansion in bonnet fungi (Mycena s.s.) driven by repeated elements and novel gene families across ecological guilds.</title>
        <authorList>
            <consortium name="Lawrence Berkeley National Laboratory"/>
            <person name="Harder C.B."/>
            <person name="Miyauchi S."/>
            <person name="Viragh M."/>
            <person name="Kuo A."/>
            <person name="Thoen E."/>
            <person name="Andreopoulos B."/>
            <person name="Lu D."/>
            <person name="Skrede I."/>
            <person name="Drula E."/>
            <person name="Henrissat B."/>
            <person name="Morin E."/>
            <person name="Kohler A."/>
            <person name="Barry K."/>
            <person name="LaButti K."/>
            <person name="Morin E."/>
            <person name="Salamov A."/>
            <person name="Lipzen A."/>
            <person name="Mereny Z."/>
            <person name="Hegedus B."/>
            <person name="Baldrian P."/>
            <person name="Stursova M."/>
            <person name="Weitz H."/>
            <person name="Taylor A."/>
            <person name="Grigoriev I.V."/>
            <person name="Nagy L.G."/>
            <person name="Martin F."/>
            <person name="Kauserud H."/>
        </authorList>
    </citation>
    <scope>NUCLEOTIDE SEQUENCE</scope>
    <source>
        <strain evidence="11">9144</strain>
    </source>
</reference>
<keyword evidence="7 10" id="KW-1133">Transmembrane helix</keyword>
<feature type="transmembrane region" description="Helical" evidence="10">
    <location>
        <begin position="626"/>
        <end position="648"/>
    </location>
</feature>
<keyword evidence="6" id="KW-0653">Protein transport</keyword>
<feature type="transmembrane region" description="Helical" evidence="10">
    <location>
        <begin position="152"/>
        <end position="173"/>
    </location>
</feature>
<keyword evidence="4 10" id="KW-0812">Transmembrane</keyword>
<dbReference type="NCBIfam" id="TIGR00728">
    <property type="entry name" value="OPT_sfam"/>
    <property type="match status" value="1"/>
</dbReference>
<sequence>MSDLVVDADGKQSPPPSPHDNEKGLTAAEIDALEAAALPEFDDPNLDKEAAIAGLLEDDSPYPEVRSAVANTDDPTIPVATLRAWTLGLFWAIIIPGLNQFFFFRYPAVTVTSIVAQLLTFPLGRAWARVLPNISLFGIHLNPGPFTIKEHVLITIMAGVGAGSAYATDIVAVQRFFYNQIFNFGYQWMIVMSTQLIGFSIGGIARRFLVQPPSMIWPYNLVTCALFNTLHAQQYAGVGSRGGYSREKFFYLAFACSATWYLVPGYLFTGLSFFGWACWIRPNNVVVNQLFGVNTGLAMGSITFDWSQITYIGSPLATPWWAEANIAVGFVFFFWFLTPVIHFTNTLYGKYLPISTSGSFDNTGAAYDVSKILNDQLEFDEEKYKAYSPLFLSTTFAISYGLSFASITATITHAFLFFRKQIWTQSRRAMHEQPDIHARLMSVYPQVPEWWYAIIFVTMFVFGIVAIEVWDTKFPVQFFILALVIAFVYIIPIGMIQAITNQQVGLNVITELIIGYALPGRPIAMMMFKTWGYITMAQALTFTSDFKLGHYMKIPPRQMFLSQVIATVLAGTVQLGVQSWMFTNVKNICNKELAENFWCPSTQVFGTASIIWGVIGPARQFSKGQVYYPLTFFFLIGFLCPFISWLCTLRWPNSWLRYLNFPVIFSGTGLIPPANSNNYAPWVIVGFVFQYVIRRRHFAWWTKYNYVLSAALDSGVAVSAVLIFFILQFPMDGNIGLHTIQSWWGNTVWLNTADAAGTPLIQLAVNATFGPATWS</sequence>
<feature type="transmembrane region" description="Helical" evidence="10">
    <location>
        <begin position="655"/>
        <end position="673"/>
    </location>
</feature>
<evidence type="ECO:0000256" key="2">
    <source>
        <dbReference type="ARBA" id="ARBA00008807"/>
    </source>
</evidence>